<feature type="compositionally biased region" description="Polar residues" evidence="3">
    <location>
        <begin position="164"/>
        <end position="175"/>
    </location>
</feature>
<feature type="compositionally biased region" description="Low complexity" evidence="3">
    <location>
        <begin position="34"/>
        <end position="45"/>
    </location>
</feature>
<keyword evidence="4" id="KW-0812">Transmembrane</keyword>
<reference evidence="6" key="2">
    <citation type="submission" date="2022-03" db="EMBL/GenBank/DDBJ databases">
        <title>Draft title - Genomic analysis of global carrot germplasm unveils the trajectory of domestication and the origin of high carotenoid orange carrot.</title>
        <authorList>
            <person name="Iorizzo M."/>
            <person name="Ellison S."/>
            <person name="Senalik D."/>
            <person name="Macko-Podgorni A."/>
            <person name="Grzebelus D."/>
            <person name="Bostan H."/>
            <person name="Rolling W."/>
            <person name="Curaba J."/>
            <person name="Simon P."/>
        </authorList>
    </citation>
    <scope>NUCLEOTIDE SEQUENCE</scope>
    <source>
        <tissue evidence="6">Leaf</tissue>
    </source>
</reference>
<evidence type="ECO:0000256" key="2">
    <source>
        <dbReference type="ARBA" id="ARBA00023136"/>
    </source>
</evidence>
<dbReference type="OrthoDB" id="1924574at2759"/>
<name>A0A166E7L9_DAUCS</name>
<accession>A0A166E7L9</accession>
<dbReference type="GO" id="GO:0005886">
    <property type="term" value="C:plasma membrane"/>
    <property type="evidence" value="ECO:0007669"/>
    <property type="project" value="TreeGrafter"/>
</dbReference>
<evidence type="ECO:0000256" key="1">
    <source>
        <dbReference type="ARBA" id="ARBA00004370"/>
    </source>
</evidence>
<reference evidence="5" key="1">
    <citation type="journal article" date="2016" name="Nat. Genet.">
        <title>A high-quality carrot genome assembly provides new insights into carotenoid accumulation and asterid genome evolution.</title>
        <authorList>
            <person name="Iorizzo M."/>
            <person name="Ellison S."/>
            <person name="Senalik D."/>
            <person name="Zeng P."/>
            <person name="Satapoomin P."/>
            <person name="Huang J."/>
            <person name="Bowman M."/>
            <person name="Iovene M."/>
            <person name="Sanseverino W."/>
            <person name="Cavagnaro P."/>
            <person name="Yildiz M."/>
            <person name="Macko-Podgorni A."/>
            <person name="Moranska E."/>
            <person name="Grzebelus E."/>
            <person name="Grzebelus D."/>
            <person name="Ashrafi H."/>
            <person name="Zheng Z."/>
            <person name="Cheng S."/>
            <person name="Spooner D."/>
            <person name="Van Deynze A."/>
            <person name="Simon P."/>
        </authorList>
    </citation>
    <scope>NUCLEOTIDE SEQUENCE [LARGE SCALE GENOMIC DNA]</scope>
    <source>
        <tissue evidence="5">Leaf</tissue>
    </source>
</reference>
<feature type="region of interest" description="Disordered" evidence="3">
    <location>
        <begin position="1"/>
        <end position="201"/>
    </location>
</feature>
<dbReference type="PANTHER" id="PTHR31234:SF42">
    <property type="entry name" value="LATE EMBRYOGENESIS ABUNDANT (LEA) HYDROXYPROLINE-RICH GLYCOPROTEIN FAMILY"/>
    <property type="match status" value="1"/>
</dbReference>
<sequence>MYRTRETNPHFLPVQPLNQPQPPESVTNPNPRVPYLQPQNQLQPPGSVTNPNPRIRHLQPQNQPQTAGSVTNPHFLPSQPPTQQHQPPRSQLHPSHELPAQPQARPPSGPTFELAPQPQTRPKRQKRPKAQHGAGLLSDPTRSHLGPDLHTPLSQPRPQRQPRDTQLSVGASPTQPNQPPPRLGHPAGPQHQQSSVQRIPPPRKTKPFTWCIAILCAIFWIIIILVGLIVLIIYLAYHPKSPKFDVAGATLNAAYLDMGYLLNADITFLANFTNPNKKVNVNFKHIIINLYFDGIPIATRYIDHFHVRRQQYHLASVHMVTSQVRLSPVHSQKLKKQIASGKVQFDIKGLFKAKSKLGNVLKYSYSLYGHCSIVLTGPPTGVLVAKTCYTKR</sequence>
<feature type="compositionally biased region" description="Basic residues" evidence="3">
    <location>
        <begin position="121"/>
        <end position="130"/>
    </location>
</feature>
<dbReference type="AlphaFoldDB" id="A0A166E7L9"/>
<gene>
    <name evidence="5" type="ORF">DCAR_007041</name>
    <name evidence="6" type="ORF">DCAR_0207953</name>
</gene>
<dbReference type="GO" id="GO:0098542">
    <property type="term" value="P:defense response to other organism"/>
    <property type="evidence" value="ECO:0007669"/>
    <property type="project" value="InterPro"/>
</dbReference>
<evidence type="ECO:0000313" key="6">
    <source>
        <dbReference type="EMBL" id="WOG88718.1"/>
    </source>
</evidence>
<dbReference type="InterPro" id="IPR044839">
    <property type="entry name" value="NDR1-like"/>
</dbReference>
<feature type="transmembrane region" description="Helical" evidence="4">
    <location>
        <begin position="208"/>
        <end position="237"/>
    </location>
</feature>
<keyword evidence="7" id="KW-1185">Reference proteome</keyword>
<protein>
    <recommendedName>
        <fullName evidence="8">Late embryogenesis abundant protein LEA-2 subgroup domain-containing protein</fullName>
    </recommendedName>
</protein>
<dbReference type="Gramene" id="KZN06204">
    <property type="protein sequence ID" value="KZN06204"/>
    <property type="gene ID" value="DCAR_007041"/>
</dbReference>
<organism evidence="5">
    <name type="scientific">Daucus carota subsp. sativus</name>
    <name type="common">Carrot</name>
    <dbReference type="NCBI Taxonomy" id="79200"/>
    <lineage>
        <taxon>Eukaryota</taxon>
        <taxon>Viridiplantae</taxon>
        <taxon>Streptophyta</taxon>
        <taxon>Embryophyta</taxon>
        <taxon>Tracheophyta</taxon>
        <taxon>Spermatophyta</taxon>
        <taxon>Magnoliopsida</taxon>
        <taxon>eudicotyledons</taxon>
        <taxon>Gunneridae</taxon>
        <taxon>Pentapetalae</taxon>
        <taxon>asterids</taxon>
        <taxon>campanulids</taxon>
        <taxon>Apiales</taxon>
        <taxon>Apiaceae</taxon>
        <taxon>Apioideae</taxon>
        <taxon>Scandiceae</taxon>
        <taxon>Daucinae</taxon>
        <taxon>Daucus</taxon>
        <taxon>Daucus sect. Daucus</taxon>
    </lineage>
</organism>
<comment type="subcellular location">
    <subcellularLocation>
        <location evidence="1">Membrane</location>
    </subcellularLocation>
</comment>
<dbReference type="OMA" id="GHCQIEL"/>
<evidence type="ECO:0000256" key="3">
    <source>
        <dbReference type="SAM" id="MobiDB-lite"/>
    </source>
</evidence>
<dbReference type="PANTHER" id="PTHR31234">
    <property type="entry name" value="LATE EMBRYOGENESIS ABUNDANT (LEA) HYDROXYPROLINE-RICH GLYCOPROTEIN FAMILY"/>
    <property type="match status" value="1"/>
</dbReference>
<feature type="compositionally biased region" description="Low complexity" evidence="3">
    <location>
        <begin position="81"/>
        <end position="91"/>
    </location>
</feature>
<evidence type="ECO:0008006" key="8">
    <source>
        <dbReference type="Google" id="ProtNLM"/>
    </source>
</evidence>
<proteinExistence type="predicted"/>
<evidence type="ECO:0000313" key="5">
    <source>
        <dbReference type="EMBL" id="KZN06204.1"/>
    </source>
</evidence>
<keyword evidence="2 4" id="KW-0472">Membrane</keyword>
<evidence type="ECO:0000313" key="7">
    <source>
        <dbReference type="Proteomes" id="UP000077755"/>
    </source>
</evidence>
<dbReference type="EMBL" id="CP093344">
    <property type="protein sequence ID" value="WOG88718.1"/>
    <property type="molecule type" value="Genomic_DNA"/>
</dbReference>
<evidence type="ECO:0000256" key="4">
    <source>
        <dbReference type="SAM" id="Phobius"/>
    </source>
</evidence>
<keyword evidence="4" id="KW-1133">Transmembrane helix</keyword>
<dbReference type="EMBL" id="LNRQ01000002">
    <property type="protein sequence ID" value="KZN06204.1"/>
    <property type="molecule type" value="Genomic_DNA"/>
</dbReference>
<dbReference type="Proteomes" id="UP000077755">
    <property type="component" value="Chromosome 2"/>
</dbReference>
<dbReference type="KEGG" id="dcr:108209013"/>
<feature type="compositionally biased region" description="Polar residues" evidence="3">
    <location>
        <begin position="59"/>
        <end position="72"/>
    </location>
</feature>